<feature type="compositionally biased region" description="Acidic residues" evidence="9">
    <location>
        <begin position="896"/>
        <end position="911"/>
    </location>
</feature>
<keyword evidence="6" id="KW-0067">ATP-binding</keyword>
<dbReference type="GeneID" id="33569543"/>
<dbReference type="Gene3D" id="3.40.50.300">
    <property type="entry name" value="P-loop containing nucleotide triphosphate hydrolases"/>
    <property type="match status" value="2"/>
</dbReference>
<feature type="transmembrane region" description="Helical" evidence="10">
    <location>
        <begin position="99"/>
        <end position="118"/>
    </location>
</feature>
<evidence type="ECO:0000259" key="11">
    <source>
        <dbReference type="PROSITE" id="PS50893"/>
    </source>
</evidence>
<dbReference type="InterPro" id="IPR003593">
    <property type="entry name" value="AAA+_ATPase"/>
</dbReference>
<feature type="domain" description="ABC transmembrane type-1" evidence="12">
    <location>
        <begin position="972"/>
        <end position="1252"/>
    </location>
</feature>
<feature type="transmembrane region" description="Helical" evidence="10">
    <location>
        <begin position="162"/>
        <end position="181"/>
    </location>
</feature>
<keyword evidence="4" id="KW-0677">Repeat</keyword>
<dbReference type="InterPro" id="IPR044746">
    <property type="entry name" value="ABCC_6TM_D1"/>
</dbReference>
<comment type="subcellular location">
    <subcellularLocation>
        <location evidence="1">Membrane</location>
        <topology evidence="1">Multi-pass membrane protein</topology>
    </subcellularLocation>
</comment>
<evidence type="ECO:0000256" key="6">
    <source>
        <dbReference type="ARBA" id="ARBA00022840"/>
    </source>
</evidence>
<dbReference type="SUPFAM" id="SSF52540">
    <property type="entry name" value="P-loop containing nucleoside triphosphate hydrolases"/>
    <property type="match status" value="3"/>
</dbReference>
<evidence type="ECO:0000256" key="2">
    <source>
        <dbReference type="ARBA" id="ARBA00022448"/>
    </source>
</evidence>
<evidence type="ECO:0000256" key="7">
    <source>
        <dbReference type="ARBA" id="ARBA00022989"/>
    </source>
</evidence>
<evidence type="ECO:0000256" key="3">
    <source>
        <dbReference type="ARBA" id="ARBA00022692"/>
    </source>
</evidence>
<feature type="transmembrane region" description="Helical" evidence="10">
    <location>
        <begin position="265"/>
        <end position="293"/>
    </location>
</feature>
<dbReference type="CDD" id="cd03244">
    <property type="entry name" value="ABCC_MRP_domain2"/>
    <property type="match status" value="1"/>
</dbReference>
<dbReference type="CDD" id="cd18603">
    <property type="entry name" value="ABC_6TM_MRP1_2_3_6_D2_like"/>
    <property type="match status" value="1"/>
</dbReference>
<feature type="transmembrane region" description="Helical" evidence="10">
    <location>
        <begin position="313"/>
        <end position="333"/>
    </location>
</feature>
<dbReference type="GO" id="GO:0016887">
    <property type="term" value="F:ATP hydrolysis activity"/>
    <property type="evidence" value="ECO:0007669"/>
    <property type="project" value="InterPro"/>
</dbReference>
<dbReference type="InterPro" id="IPR003439">
    <property type="entry name" value="ABC_transporter-like_ATP-bd"/>
</dbReference>
<keyword evidence="8 10" id="KW-0472">Membrane</keyword>
<dbReference type="EMBL" id="MCFF01000013">
    <property type="protein sequence ID" value="ORZ20146.1"/>
    <property type="molecule type" value="Genomic_DNA"/>
</dbReference>
<feature type="transmembrane region" description="Helical" evidence="10">
    <location>
        <begin position="1112"/>
        <end position="1133"/>
    </location>
</feature>
<dbReference type="SMART" id="SM00382">
    <property type="entry name" value="AAA"/>
    <property type="match status" value="2"/>
</dbReference>
<evidence type="ECO:0000256" key="10">
    <source>
        <dbReference type="SAM" id="Phobius"/>
    </source>
</evidence>
<feature type="transmembrane region" description="Helical" evidence="10">
    <location>
        <begin position="1088"/>
        <end position="1106"/>
    </location>
</feature>
<evidence type="ECO:0000259" key="12">
    <source>
        <dbReference type="PROSITE" id="PS50929"/>
    </source>
</evidence>
<dbReference type="CDD" id="cd18579">
    <property type="entry name" value="ABC_6TM_ABCC_D1"/>
    <property type="match status" value="1"/>
</dbReference>
<dbReference type="RefSeq" id="XP_021882686.1">
    <property type="nucleotide sequence ID" value="XM_022027700.1"/>
</dbReference>
<dbReference type="PROSITE" id="PS00211">
    <property type="entry name" value="ABC_TRANSPORTER_1"/>
    <property type="match status" value="2"/>
</dbReference>
<dbReference type="CDD" id="cd03250">
    <property type="entry name" value="ABCC_MRP_domain1"/>
    <property type="match status" value="1"/>
</dbReference>
<dbReference type="PANTHER" id="PTHR24223">
    <property type="entry name" value="ATP-BINDING CASSETTE SUB-FAMILY C"/>
    <property type="match status" value="1"/>
</dbReference>
<keyword evidence="3 10" id="KW-0812">Transmembrane</keyword>
<feature type="domain" description="ABC transmembrane type-1" evidence="12">
    <location>
        <begin position="280"/>
        <end position="565"/>
    </location>
</feature>
<dbReference type="FunFam" id="3.40.50.300:FF:000997">
    <property type="entry name" value="Multidrug resistance-associated protein 1"/>
    <property type="match status" value="1"/>
</dbReference>
<dbReference type="Pfam" id="PF24357">
    <property type="entry name" value="TMD0_ABC"/>
    <property type="match status" value="1"/>
</dbReference>
<reference evidence="13 14" key="1">
    <citation type="submission" date="2016-07" db="EMBL/GenBank/DDBJ databases">
        <title>Pervasive Adenine N6-methylation of Active Genes in Fungi.</title>
        <authorList>
            <consortium name="DOE Joint Genome Institute"/>
            <person name="Mondo S.J."/>
            <person name="Dannebaum R.O."/>
            <person name="Kuo R.C."/>
            <person name="Labutti K."/>
            <person name="Haridas S."/>
            <person name="Kuo A."/>
            <person name="Salamov A."/>
            <person name="Ahrendt S.R."/>
            <person name="Lipzen A."/>
            <person name="Sullivan W."/>
            <person name="Andreopoulos W.B."/>
            <person name="Clum A."/>
            <person name="Lindquist E."/>
            <person name="Daum C."/>
            <person name="Ramamoorthy G.K."/>
            <person name="Gryganskyi A."/>
            <person name="Culley D."/>
            <person name="Magnuson J.K."/>
            <person name="James T.Y."/>
            <person name="O'Malley M.A."/>
            <person name="Stajich J.E."/>
            <person name="Spatafora J.W."/>
            <person name="Visel A."/>
            <person name="Grigoriev I.V."/>
        </authorList>
    </citation>
    <scope>NUCLEOTIDE SEQUENCE [LARGE SCALE GENOMIC DNA]</scope>
    <source>
        <strain evidence="13 14">NRRL 3116</strain>
    </source>
</reference>
<keyword evidence="5" id="KW-0547">Nucleotide-binding</keyword>
<feature type="compositionally biased region" description="Low complexity" evidence="9">
    <location>
        <begin position="916"/>
        <end position="927"/>
    </location>
</feature>
<evidence type="ECO:0000256" key="1">
    <source>
        <dbReference type="ARBA" id="ARBA00004141"/>
    </source>
</evidence>
<evidence type="ECO:0000256" key="4">
    <source>
        <dbReference type="ARBA" id="ARBA00022737"/>
    </source>
</evidence>
<dbReference type="FunFam" id="1.20.1560.10:FF:000013">
    <property type="entry name" value="ABC transporter C family member 2"/>
    <property type="match status" value="1"/>
</dbReference>
<accession>A0A1Y2GRJ6</accession>
<dbReference type="GO" id="GO:0016020">
    <property type="term" value="C:membrane"/>
    <property type="evidence" value="ECO:0007669"/>
    <property type="project" value="UniProtKB-SubCell"/>
</dbReference>
<gene>
    <name evidence="13" type="ORF">BCR41DRAFT_385691</name>
</gene>
<keyword evidence="2" id="KW-0813">Transport</keyword>
<dbReference type="PANTHER" id="PTHR24223:SF415">
    <property type="entry name" value="FI20190P1"/>
    <property type="match status" value="1"/>
</dbReference>
<keyword evidence="7 10" id="KW-1133">Transmembrane helix</keyword>
<organism evidence="13 14">
    <name type="scientific">Lobosporangium transversale</name>
    <dbReference type="NCBI Taxonomy" id="64571"/>
    <lineage>
        <taxon>Eukaryota</taxon>
        <taxon>Fungi</taxon>
        <taxon>Fungi incertae sedis</taxon>
        <taxon>Mucoromycota</taxon>
        <taxon>Mortierellomycotina</taxon>
        <taxon>Mortierellomycetes</taxon>
        <taxon>Mortierellales</taxon>
        <taxon>Mortierellaceae</taxon>
        <taxon>Lobosporangium</taxon>
    </lineage>
</organism>
<evidence type="ECO:0000256" key="9">
    <source>
        <dbReference type="SAM" id="MobiDB-lite"/>
    </source>
</evidence>
<evidence type="ECO:0000313" key="14">
    <source>
        <dbReference type="Proteomes" id="UP000193648"/>
    </source>
</evidence>
<feature type="transmembrane region" description="Helical" evidence="10">
    <location>
        <begin position="130"/>
        <end position="150"/>
    </location>
</feature>
<dbReference type="FunFam" id="1.20.1560.10:FF:000006">
    <property type="entry name" value="ATP-binding cassette, sub-family C (CFTR/MRP), member 9"/>
    <property type="match status" value="1"/>
</dbReference>
<dbReference type="SUPFAM" id="SSF90123">
    <property type="entry name" value="ABC transporter transmembrane region"/>
    <property type="match status" value="2"/>
</dbReference>
<name>A0A1Y2GRJ6_9FUNG</name>
<proteinExistence type="predicted"/>
<dbReference type="GO" id="GO:0140359">
    <property type="term" value="F:ABC-type transporter activity"/>
    <property type="evidence" value="ECO:0007669"/>
    <property type="project" value="InterPro"/>
</dbReference>
<dbReference type="InterPro" id="IPR027417">
    <property type="entry name" value="P-loop_NTPase"/>
</dbReference>
<feature type="domain" description="ABC transporter" evidence="11">
    <location>
        <begin position="632"/>
        <end position="855"/>
    </location>
</feature>
<sequence>MPSSINSLCTHHEGWGPLSPTRYDLTPCFEYSVLFGALSLLAALGFLLRIYYLRKYRVGHRLGRTFWIYWPTQIFMFISAVVSWMLYWNLSASGDISPAIAWSCFCMGTAWVFAVALNKYEHEYTIRSSSAIYAFYVAAISATLIITKTTLELAEPTGRSTISLLIALTLFLSAGFVVEAWPRGKTRVQRMSSAGLYAKANLGSRLFFTFYFPFIKIGLKRTITQDDILGQLPPWMETEVAYEKLSSLWADRLLRRKSRGEQPSLFQIILLSNWELLVPVLLSRVAIVLFSYTLPVILNELLSYLEDYESKPLSYGITLAIGIFVSSLFASLVNTYNRYQMILIGVRTRAALIAMIYRKALRLSAKARSESTNGEITNHMSVDADQWWDMFSFLSMWISIPLEIAIAMKLLYGLLGWTMLAGVLTMLAMLPVQTWQAKFFKSMQAEKLKAMDQRVQLTTEVLSSMKIIKLYGWSTAFINRILAVRSKELNILKRIGIVEAFMSIIFISSSLIISLVTFSVYALWGGPGFTPGKLTLQTVFVSMTLFSMLKNPISSLSDATASTLSVLVATKRIQRFFLLEEIDDKNIMRFDLLPRDPDDPLILIKDGTFSWIAPVDEGYEDNRVIDERSALLQDHGSSEPQLTLPPTLRSINLSFGRGKLTAIVGRVGQGKSSLLSAMIGELYKLQGKIQISGHVAYVPQQAWIINKTLKDNILFGKRYDEERYKQVIFACGLEPDLAVLPAGDMTEIGERGINLSGGQKQRVSLARAAYDDADIYLLDDPLSAVDAHVSHHLWNHLLGSTGLLRDKTRVLVTHGIHHLREVDQIVVLHEGMVAENGPYSELMANKKIFYRLIKEYSKLERRSSSTPKVAKTGIKGGDKTRIKPGNATISTNIPNDADDSGEATEGDESGDISDQSTSNNTTVAANNQEFKDDKKDTKAGIITVEAIKEGAVGYGVGILYAKAVSYLVSTMVVLLFVLAQICLVSTSLWLKHWINENKRRDENNPPSIVRFLGVYALLTLIYVLLYMIIMWLALAVGRIRASERIHYDFLNKIMHLPIAFFDTTPLGRIINRFSSDVGTVDVKLSSKLIGILLFGTSVMSTLILVVSTTPSFIFVAPLFMAAYYLALICFLSVNQILARIYAASKSPIYQHFNESLGGVSTLRAMKIQSRFVRENTDLTDRNSNNFLSNMGSRRWMDVQLRLLSTIIVFITALFAVLERERMDPSMVGLTLSFALSITEEVTSLVRMACDLQYQLVSLERILEYTNLKTEAPDTTDVPLPDGWPSKGRINFKNYSTRYREGLDLVIKNVTLEIAPTERVGIVGRTGAGKSSLTLALFRIVEAANSYWAKQSDNSMTLASDRSLPHNANGQGGSHSEEEAATEEEDGGRIEIDGVDISTVGLQDLRRHLSIIPQDPTLFVGTVRDNLDPFHEVEDADLWRALERSHLKDYISTLPGGLSFEVAQNGGNFSVGQRSLICLARALLRKSKILIMDEATAAVDVETDELIQKTIRQEFRDRTVLTIAHRIKTVMDSDKILVLERGRVLEFDTPSRLLKKEDSLFYKLAEQAGEV</sequence>
<dbReference type="InParanoid" id="A0A1Y2GRJ6"/>
<dbReference type="InterPro" id="IPR056227">
    <property type="entry name" value="TMD0_ABC"/>
</dbReference>
<dbReference type="OrthoDB" id="6500128at2759"/>
<feature type="transmembrane region" description="Helical" evidence="10">
    <location>
        <begin position="495"/>
        <end position="524"/>
    </location>
</feature>
<dbReference type="InterPro" id="IPR011527">
    <property type="entry name" value="ABC1_TM_dom"/>
</dbReference>
<dbReference type="FunFam" id="3.40.50.300:FF:000163">
    <property type="entry name" value="Multidrug resistance-associated protein member 4"/>
    <property type="match status" value="1"/>
</dbReference>
<feature type="transmembrane region" description="Helical" evidence="10">
    <location>
        <begin position="1200"/>
        <end position="1217"/>
    </location>
</feature>
<dbReference type="Proteomes" id="UP000193648">
    <property type="component" value="Unassembled WGS sequence"/>
</dbReference>
<feature type="transmembrane region" description="Helical" evidence="10">
    <location>
        <begin position="66"/>
        <end position="87"/>
    </location>
</feature>
<dbReference type="PROSITE" id="PS50893">
    <property type="entry name" value="ABC_TRANSPORTER_2"/>
    <property type="match status" value="2"/>
</dbReference>
<dbReference type="InterPro" id="IPR050173">
    <property type="entry name" value="ABC_transporter_C-like"/>
</dbReference>
<protein>
    <recommendedName>
        <fullName evidence="15">P-loop containing nucleoside triphosphate hydrolase protein</fullName>
    </recommendedName>
</protein>
<feature type="region of interest" description="Disordered" evidence="9">
    <location>
        <begin position="864"/>
        <end position="929"/>
    </location>
</feature>
<comment type="caution">
    <text evidence="13">The sequence shown here is derived from an EMBL/GenBank/DDBJ whole genome shotgun (WGS) entry which is preliminary data.</text>
</comment>
<evidence type="ECO:0008006" key="15">
    <source>
        <dbReference type="Google" id="ProtNLM"/>
    </source>
</evidence>
<evidence type="ECO:0000256" key="5">
    <source>
        <dbReference type="ARBA" id="ARBA00022741"/>
    </source>
</evidence>
<feature type="transmembrane region" description="Helical" evidence="10">
    <location>
        <begin position="966"/>
        <end position="990"/>
    </location>
</feature>
<feature type="transmembrane region" description="Helical" evidence="10">
    <location>
        <begin position="31"/>
        <end position="54"/>
    </location>
</feature>
<dbReference type="Gene3D" id="1.20.1560.10">
    <property type="entry name" value="ABC transporter type 1, transmembrane domain"/>
    <property type="match status" value="2"/>
</dbReference>
<dbReference type="PROSITE" id="PS50929">
    <property type="entry name" value="ABC_TM1F"/>
    <property type="match status" value="2"/>
</dbReference>
<evidence type="ECO:0000256" key="8">
    <source>
        <dbReference type="ARBA" id="ARBA00023136"/>
    </source>
</evidence>
<evidence type="ECO:0000313" key="13">
    <source>
        <dbReference type="EMBL" id="ORZ20146.1"/>
    </source>
</evidence>
<dbReference type="InterPro" id="IPR017871">
    <property type="entry name" value="ABC_transporter-like_CS"/>
</dbReference>
<feature type="domain" description="ABC transporter" evidence="11">
    <location>
        <begin position="1289"/>
        <end position="1565"/>
    </location>
</feature>
<feature type="transmembrane region" description="Helical" evidence="10">
    <location>
        <begin position="414"/>
        <end position="432"/>
    </location>
</feature>
<keyword evidence="14" id="KW-1185">Reference proteome</keyword>
<feature type="transmembrane region" description="Helical" evidence="10">
    <location>
        <begin position="1010"/>
        <end position="1034"/>
    </location>
</feature>
<dbReference type="InterPro" id="IPR036640">
    <property type="entry name" value="ABC1_TM_sf"/>
</dbReference>
<dbReference type="GO" id="GO:0005524">
    <property type="term" value="F:ATP binding"/>
    <property type="evidence" value="ECO:0007669"/>
    <property type="project" value="UniProtKB-KW"/>
</dbReference>
<feature type="region of interest" description="Disordered" evidence="9">
    <location>
        <begin position="1357"/>
        <end position="1385"/>
    </location>
</feature>
<dbReference type="Pfam" id="PF00005">
    <property type="entry name" value="ABC_tran"/>
    <property type="match status" value="2"/>
</dbReference>
<dbReference type="STRING" id="64571.A0A1Y2GRJ6"/>
<dbReference type="Pfam" id="PF00664">
    <property type="entry name" value="ABC_membrane"/>
    <property type="match status" value="2"/>
</dbReference>